<feature type="domain" description="Creatinase N-terminal" evidence="1">
    <location>
        <begin position="84"/>
        <end position="183"/>
    </location>
</feature>
<dbReference type="PANTHER" id="PTHR43763">
    <property type="entry name" value="XAA-PRO AMINOPEPTIDASE 1"/>
    <property type="match status" value="1"/>
</dbReference>
<dbReference type="FunFam" id="3.40.350.10:FF:000001">
    <property type="entry name" value="Putative xaa-Pro aminopeptidase 1"/>
    <property type="match status" value="1"/>
</dbReference>
<dbReference type="InterPro" id="IPR050422">
    <property type="entry name" value="X-Pro_aminopeptidase_P"/>
</dbReference>
<dbReference type="Gene3D" id="3.40.350.10">
    <property type="entry name" value="Creatinase/prolidase N-terminal domain"/>
    <property type="match status" value="2"/>
</dbReference>
<evidence type="ECO:0000313" key="3">
    <source>
        <dbReference type="Proteomes" id="UP000828390"/>
    </source>
</evidence>
<reference evidence="2" key="2">
    <citation type="submission" date="2020-11" db="EMBL/GenBank/DDBJ databases">
        <authorList>
            <person name="McCartney M.A."/>
            <person name="Auch B."/>
            <person name="Kono T."/>
            <person name="Mallez S."/>
            <person name="Becker A."/>
            <person name="Gohl D.M."/>
            <person name="Silverstein K.A.T."/>
            <person name="Koren S."/>
            <person name="Bechman K.B."/>
            <person name="Herman A."/>
            <person name="Abrahante J.E."/>
            <person name="Garbe J."/>
        </authorList>
    </citation>
    <scope>NUCLEOTIDE SEQUENCE</scope>
    <source>
        <strain evidence="2">Duluth1</strain>
        <tissue evidence="2">Whole animal</tissue>
    </source>
</reference>
<dbReference type="InterPro" id="IPR029149">
    <property type="entry name" value="Creatin/AminoP/Spt16_N"/>
</dbReference>
<gene>
    <name evidence="2" type="ORF">DPMN_165428</name>
</gene>
<comment type="caution">
    <text evidence="2">The sequence shown here is derived from an EMBL/GenBank/DDBJ whole genome shotgun (WGS) entry which is preliminary data.</text>
</comment>
<dbReference type="InterPro" id="IPR036005">
    <property type="entry name" value="Creatinase/aminopeptidase-like"/>
</dbReference>
<dbReference type="Pfam" id="PF01321">
    <property type="entry name" value="Creatinase_N"/>
    <property type="match status" value="1"/>
</dbReference>
<dbReference type="FunFam" id="3.40.350.10:FF:000004">
    <property type="entry name" value="xaa-Pro aminopeptidase 1 isoform X1"/>
    <property type="match status" value="1"/>
</dbReference>
<dbReference type="AlphaFoldDB" id="A0A9D4F0L2"/>
<dbReference type="EMBL" id="JAIWYP010000008">
    <property type="protein sequence ID" value="KAH3787307.1"/>
    <property type="molecule type" value="Genomic_DNA"/>
</dbReference>
<protein>
    <recommendedName>
        <fullName evidence="1">Creatinase N-terminal domain-containing protein</fullName>
    </recommendedName>
</protein>
<evidence type="ECO:0000259" key="1">
    <source>
        <dbReference type="Pfam" id="PF01321"/>
    </source>
</evidence>
<evidence type="ECO:0000313" key="2">
    <source>
        <dbReference type="EMBL" id="KAH3787307.1"/>
    </source>
</evidence>
<dbReference type="PANTHER" id="PTHR43763:SF6">
    <property type="entry name" value="XAA-PRO AMINOPEPTIDASE 1"/>
    <property type="match status" value="1"/>
</dbReference>
<organism evidence="2 3">
    <name type="scientific">Dreissena polymorpha</name>
    <name type="common">Zebra mussel</name>
    <name type="synonym">Mytilus polymorpha</name>
    <dbReference type="NCBI Taxonomy" id="45954"/>
    <lineage>
        <taxon>Eukaryota</taxon>
        <taxon>Metazoa</taxon>
        <taxon>Spiralia</taxon>
        <taxon>Lophotrochozoa</taxon>
        <taxon>Mollusca</taxon>
        <taxon>Bivalvia</taxon>
        <taxon>Autobranchia</taxon>
        <taxon>Heteroconchia</taxon>
        <taxon>Euheterodonta</taxon>
        <taxon>Imparidentia</taxon>
        <taxon>Neoheterodontei</taxon>
        <taxon>Myida</taxon>
        <taxon>Dreissenoidea</taxon>
        <taxon>Dreissenidae</taxon>
        <taxon>Dreissena</taxon>
    </lineage>
</organism>
<dbReference type="InterPro" id="IPR000587">
    <property type="entry name" value="Creatinase_N"/>
</dbReference>
<dbReference type="Proteomes" id="UP000828390">
    <property type="component" value="Unassembled WGS sequence"/>
</dbReference>
<dbReference type="Pfam" id="PF16189">
    <property type="entry name" value="Creatinase_N_2"/>
    <property type="match status" value="1"/>
</dbReference>
<keyword evidence="3" id="KW-1185">Reference proteome</keyword>
<dbReference type="SUPFAM" id="SSF53092">
    <property type="entry name" value="Creatinase/prolidase N-terminal domain"/>
    <property type="match status" value="2"/>
</dbReference>
<proteinExistence type="predicted"/>
<dbReference type="Gene3D" id="3.90.230.10">
    <property type="entry name" value="Creatinase/methionine aminopeptidase superfamily"/>
    <property type="match status" value="1"/>
</dbReference>
<sequence>MRLSINKGKSTGDNDEIVKLIHKLHSSFYAYIVSSMSAKNTTAILSKLRSFMKNRAYVSEPLHAYIVPSGDAHQSEYIAPCDCRRGFVCGFDGSAGTAVVTDHEACLWTDGRYFLQAEKQMDSNWTLMKEGLPSTPSQGDWLSKVLPLGGNVGVDPYLMSAETWKPLAKLLKSNGHSLVPVHQNLVDLVWIDRPPMPCNSLLVLEHSYTGQSWQDKVSEVREKMAEKKADALVITALDEIAYLFNMRGSDIEYNPVFFAYAVVTTETVNLFMDPDRVDKKVQTHLSLGRQSPSGVSVTVAPYDDVKTFVADLSSSVSGKIWISDKSSQGLVSSVSKKRLLLAASPIALMKAVKNSHEIEGMRRAHVKDAVTLCEFFCWLEQQVHTGTVTEVSAAEKLENIKRWALF</sequence>
<reference evidence="2" key="1">
    <citation type="journal article" date="2019" name="bioRxiv">
        <title>The Genome of the Zebra Mussel, Dreissena polymorpha: A Resource for Invasive Species Research.</title>
        <authorList>
            <person name="McCartney M.A."/>
            <person name="Auch B."/>
            <person name="Kono T."/>
            <person name="Mallez S."/>
            <person name="Zhang Y."/>
            <person name="Obille A."/>
            <person name="Becker A."/>
            <person name="Abrahante J.E."/>
            <person name="Garbe J."/>
            <person name="Badalamenti J.P."/>
            <person name="Herman A."/>
            <person name="Mangelson H."/>
            <person name="Liachko I."/>
            <person name="Sullivan S."/>
            <person name="Sone E.D."/>
            <person name="Koren S."/>
            <person name="Silverstein K.A.T."/>
            <person name="Beckman K.B."/>
            <person name="Gohl D.M."/>
        </authorList>
    </citation>
    <scope>NUCLEOTIDE SEQUENCE</scope>
    <source>
        <strain evidence="2">Duluth1</strain>
        <tissue evidence="2">Whole animal</tissue>
    </source>
</reference>
<accession>A0A9D4F0L2</accession>
<name>A0A9D4F0L2_DREPO</name>